<dbReference type="Proteomes" id="UP000269097">
    <property type="component" value="Chromosome"/>
</dbReference>
<dbReference type="EMBL" id="CP033433">
    <property type="protein sequence ID" value="AYQ73443.1"/>
    <property type="molecule type" value="Genomic_DNA"/>
</dbReference>
<proteinExistence type="predicted"/>
<dbReference type="Gene3D" id="3.40.630.30">
    <property type="match status" value="1"/>
</dbReference>
<feature type="domain" description="N-acetyltransferase" evidence="3">
    <location>
        <begin position="6"/>
        <end position="167"/>
    </location>
</feature>
<evidence type="ECO:0000313" key="5">
    <source>
        <dbReference type="Proteomes" id="UP000269097"/>
    </source>
</evidence>
<accession>A0A3G3JZ25</accession>
<dbReference type="Pfam" id="PF00583">
    <property type="entry name" value="Acetyltransf_1"/>
    <property type="match status" value="1"/>
</dbReference>
<dbReference type="CDD" id="cd04301">
    <property type="entry name" value="NAT_SF"/>
    <property type="match status" value="1"/>
</dbReference>
<protein>
    <submittedName>
        <fullName evidence="4">GNAT family N-acetyltransferase</fullName>
    </submittedName>
</protein>
<dbReference type="RefSeq" id="WP_123041525.1">
    <property type="nucleotide sequence ID" value="NZ_CP033433.1"/>
</dbReference>
<dbReference type="InterPro" id="IPR016181">
    <property type="entry name" value="Acyl_CoA_acyltransferase"/>
</dbReference>
<dbReference type="PROSITE" id="PS51186">
    <property type="entry name" value="GNAT"/>
    <property type="match status" value="1"/>
</dbReference>
<dbReference type="GO" id="GO:0016747">
    <property type="term" value="F:acyltransferase activity, transferring groups other than amino-acyl groups"/>
    <property type="evidence" value="ECO:0007669"/>
    <property type="project" value="InterPro"/>
</dbReference>
<evidence type="ECO:0000256" key="2">
    <source>
        <dbReference type="ARBA" id="ARBA00023315"/>
    </source>
</evidence>
<gene>
    <name evidence="4" type="ORF">EAV92_13185</name>
</gene>
<keyword evidence="2" id="KW-0012">Acyltransferase</keyword>
<evidence type="ECO:0000259" key="3">
    <source>
        <dbReference type="PROSITE" id="PS51186"/>
    </source>
</evidence>
<organism evidence="4 5">
    <name type="scientific">Cohnella candidum</name>
    <dbReference type="NCBI Taxonomy" id="2674991"/>
    <lineage>
        <taxon>Bacteria</taxon>
        <taxon>Bacillati</taxon>
        <taxon>Bacillota</taxon>
        <taxon>Bacilli</taxon>
        <taxon>Bacillales</taxon>
        <taxon>Paenibacillaceae</taxon>
        <taxon>Cohnella</taxon>
    </lineage>
</organism>
<dbReference type="InterPro" id="IPR000182">
    <property type="entry name" value="GNAT_dom"/>
</dbReference>
<dbReference type="AlphaFoldDB" id="A0A3G3JZ25"/>
<reference evidence="4 5" key="1">
    <citation type="submission" date="2018-10" db="EMBL/GenBank/DDBJ databases">
        <title>Genome Sequence of Cohnella sp.</title>
        <authorList>
            <person name="Srinivasan S."/>
            <person name="Kim M.K."/>
        </authorList>
    </citation>
    <scope>NUCLEOTIDE SEQUENCE [LARGE SCALE GENOMIC DNA]</scope>
    <source>
        <strain evidence="4 5">18JY8-7</strain>
    </source>
</reference>
<keyword evidence="1 4" id="KW-0808">Transferase</keyword>
<evidence type="ECO:0000313" key="4">
    <source>
        <dbReference type="EMBL" id="AYQ73443.1"/>
    </source>
</evidence>
<evidence type="ECO:0000256" key="1">
    <source>
        <dbReference type="ARBA" id="ARBA00022679"/>
    </source>
</evidence>
<sequence>MTEHRVLIREARVSDREAIRKVLLDAYGQYESVLSPERWEAYKENIEASVDSAGPRTRLVAERNGEIIGSALLFDSSLAAYGHDIGIESPIVRLLAVSQSARGQGVATALLRESARLAVEWGADTLHLHTSDMMASAVRLYERLGFERAYDKEFHNGETLVKSYRLHLRESALLQAQA</sequence>
<name>A0A3G3JZ25_9BACL</name>
<keyword evidence="5" id="KW-1185">Reference proteome</keyword>
<dbReference type="PANTHER" id="PTHR43877:SF2">
    <property type="entry name" value="AMINOALKYLPHOSPHONATE N-ACETYLTRANSFERASE-RELATED"/>
    <property type="match status" value="1"/>
</dbReference>
<dbReference type="KEGG" id="coh:EAV92_13185"/>
<dbReference type="SUPFAM" id="SSF55729">
    <property type="entry name" value="Acyl-CoA N-acyltransferases (Nat)"/>
    <property type="match status" value="1"/>
</dbReference>
<dbReference type="PANTHER" id="PTHR43877">
    <property type="entry name" value="AMINOALKYLPHOSPHONATE N-ACETYLTRANSFERASE-RELATED-RELATED"/>
    <property type="match status" value="1"/>
</dbReference>
<dbReference type="InterPro" id="IPR050832">
    <property type="entry name" value="Bact_Acetyltransf"/>
</dbReference>